<dbReference type="NCBIfam" id="TIGR02937">
    <property type="entry name" value="sigma70-ECF"/>
    <property type="match status" value="1"/>
</dbReference>
<evidence type="ECO:0000256" key="3">
    <source>
        <dbReference type="ARBA" id="ARBA00023082"/>
    </source>
</evidence>
<dbReference type="InterPro" id="IPR013249">
    <property type="entry name" value="RNA_pol_sigma70_r4_t2"/>
</dbReference>
<sequence length="193" mass="22808">MSKEKAYTNELLLSQYRNGNRKAFQKLFEMYWESMFLKAKSILFDGDVAKDIVQDIWIELWKSRESREIKDFEAYIFKAVSYGCFKYLRDNKFNTVQLNVIDSLKFCKPEIENQYDLEETNIVITNSLKELSPRCQEVYQLSRVENNTNEEIASQLGISKRSVENQVSLALKSIRRNLGVLHKLPVIIFFFFN</sequence>
<dbReference type="Pfam" id="PF08281">
    <property type="entry name" value="Sigma70_r4_2"/>
    <property type="match status" value="1"/>
</dbReference>
<proteinExistence type="inferred from homology"/>
<keyword evidence="2" id="KW-0805">Transcription regulation</keyword>
<evidence type="ECO:0000259" key="6">
    <source>
        <dbReference type="Pfam" id="PF08281"/>
    </source>
</evidence>
<feature type="domain" description="RNA polymerase sigma factor 70 region 4 type 2" evidence="6">
    <location>
        <begin position="125"/>
        <end position="173"/>
    </location>
</feature>
<dbReference type="InterPro" id="IPR007627">
    <property type="entry name" value="RNA_pol_sigma70_r2"/>
</dbReference>
<dbReference type="EMBL" id="LAZR01000185">
    <property type="protein sequence ID" value="KKN83406.1"/>
    <property type="molecule type" value="Genomic_DNA"/>
</dbReference>
<dbReference type="InterPro" id="IPR036388">
    <property type="entry name" value="WH-like_DNA-bd_sf"/>
</dbReference>
<dbReference type="InterPro" id="IPR013325">
    <property type="entry name" value="RNA_pol_sigma_r2"/>
</dbReference>
<gene>
    <name evidence="7" type="ORF">LCGC14_0299410</name>
</gene>
<dbReference type="Gene3D" id="1.10.10.10">
    <property type="entry name" value="Winged helix-like DNA-binding domain superfamily/Winged helix DNA-binding domain"/>
    <property type="match status" value="1"/>
</dbReference>
<dbReference type="AlphaFoldDB" id="A0A0F9WC63"/>
<dbReference type="InterPro" id="IPR014284">
    <property type="entry name" value="RNA_pol_sigma-70_dom"/>
</dbReference>
<evidence type="ECO:0000313" key="7">
    <source>
        <dbReference type="EMBL" id="KKN83406.1"/>
    </source>
</evidence>
<accession>A0A0F9WC63</accession>
<dbReference type="InterPro" id="IPR013324">
    <property type="entry name" value="RNA_pol_sigma_r3/r4-like"/>
</dbReference>
<evidence type="ECO:0000256" key="2">
    <source>
        <dbReference type="ARBA" id="ARBA00023015"/>
    </source>
</evidence>
<dbReference type="Gene3D" id="1.10.1740.10">
    <property type="match status" value="1"/>
</dbReference>
<protein>
    <recommendedName>
        <fullName evidence="8">HTH luxR-type domain-containing protein</fullName>
    </recommendedName>
</protein>
<dbReference type="InterPro" id="IPR039425">
    <property type="entry name" value="RNA_pol_sigma-70-like"/>
</dbReference>
<dbReference type="PANTHER" id="PTHR43133:SF46">
    <property type="entry name" value="RNA POLYMERASE SIGMA-70 FACTOR ECF SUBFAMILY"/>
    <property type="match status" value="1"/>
</dbReference>
<dbReference type="PANTHER" id="PTHR43133">
    <property type="entry name" value="RNA POLYMERASE ECF-TYPE SIGMA FACTO"/>
    <property type="match status" value="1"/>
</dbReference>
<dbReference type="Pfam" id="PF04542">
    <property type="entry name" value="Sigma70_r2"/>
    <property type="match status" value="1"/>
</dbReference>
<evidence type="ECO:0000256" key="4">
    <source>
        <dbReference type="ARBA" id="ARBA00023163"/>
    </source>
</evidence>
<dbReference type="GO" id="GO:0003677">
    <property type="term" value="F:DNA binding"/>
    <property type="evidence" value="ECO:0007669"/>
    <property type="project" value="InterPro"/>
</dbReference>
<keyword evidence="3" id="KW-0731">Sigma factor</keyword>
<evidence type="ECO:0000256" key="1">
    <source>
        <dbReference type="ARBA" id="ARBA00010641"/>
    </source>
</evidence>
<comment type="caution">
    <text evidence="7">The sequence shown here is derived from an EMBL/GenBank/DDBJ whole genome shotgun (WGS) entry which is preliminary data.</text>
</comment>
<dbReference type="GO" id="GO:0006352">
    <property type="term" value="P:DNA-templated transcription initiation"/>
    <property type="evidence" value="ECO:0007669"/>
    <property type="project" value="InterPro"/>
</dbReference>
<reference evidence="7" key="1">
    <citation type="journal article" date="2015" name="Nature">
        <title>Complex archaea that bridge the gap between prokaryotes and eukaryotes.</title>
        <authorList>
            <person name="Spang A."/>
            <person name="Saw J.H."/>
            <person name="Jorgensen S.L."/>
            <person name="Zaremba-Niedzwiedzka K."/>
            <person name="Martijn J."/>
            <person name="Lind A.E."/>
            <person name="van Eijk R."/>
            <person name="Schleper C."/>
            <person name="Guy L."/>
            <person name="Ettema T.J."/>
        </authorList>
    </citation>
    <scope>NUCLEOTIDE SEQUENCE</scope>
</reference>
<evidence type="ECO:0008006" key="8">
    <source>
        <dbReference type="Google" id="ProtNLM"/>
    </source>
</evidence>
<keyword evidence="4" id="KW-0804">Transcription</keyword>
<dbReference type="GO" id="GO:0016987">
    <property type="term" value="F:sigma factor activity"/>
    <property type="evidence" value="ECO:0007669"/>
    <property type="project" value="UniProtKB-KW"/>
</dbReference>
<comment type="similarity">
    <text evidence="1">Belongs to the sigma-70 factor family. ECF subfamily.</text>
</comment>
<name>A0A0F9WC63_9ZZZZ</name>
<dbReference type="SUPFAM" id="SSF88659">
    <property type="entry name" value="Sigma3 and sigma4 domains of RNA polymerase sigma factors"/>
    <property type="match status" value="1"/>
</dbReference>
<feature type="domain" description="RNA polymerase sigma-70 region 2" evidence="5">
    <location>
        <begin position="39"/>
        <end position="92"/>
    </location>
</feature>
<evidence type="ECO:0000259" key="5">
    <source>
        <dbReference type="Pfam" id="PF04542"/>
    </source>
</evidence>
<dbReference type="SUPFAM" id="SSF88946">
    <property type="entry name" value="Sigma2 domain of RNA polymerase sigma factors"/>
    <property type="match status" value="1"/>
</dbReference>
<organism evidence="7">
    <name type="scientific">marine sediment metagenome</name>
    <dbReference type="NCBI Taxonomy" id="412755"/>
    <lineage>
        <taxon>unclassified sequences</taxon>
        <taxon>metagenomes</taxon>
        <taxon>ecological metagenomes</taxon>
    </lineage>
</organism>